<dbReference type="SMART" id="SM00849">
    <property type="entry name" value="Lactamase_B"/>
    <property type="match status" value="1"/>
</dbReference>
<name>A0A544W721_9MYCO</name>
<evidence type="ECO:0000256" key="4">
    <source>
        <dbReference type="ARBA" id="ARBA00022833"/>
    </source>
</evidence>
<dbReference type="InterPro" id="IPR001279">
    <property type="entry name" value="Metallo-B-lactamas"/>
</dbReference>
<evidence type="ECO:0000259" key="5">
    <source>
        <dbReference type="SMART" id="SM00849"/>
    </source>
</evidence>
<evidence type="ECO:0000313" key="6">
    <source>
        <dbReference type="EMBL" id="TQR88005.1"/>
    </source>
</evidence>
<dbReference type="RefSeq" id="WP_142550610.1">
    <property type="nucleotide sequence ID" value="NZ_VIFX01000003.1"/>
</dbReference>
<dbReference type="PANTHER" id="PTHR42978:SF6">
    <property type="entry name" value="QUORUM-QUENCHING LACTONASE YTNP-RELATED"/>
    <property type="match status" value="1"/>
</dbReference>
<accession>A0A544W721</accession>
<evidence type="ECO:0000313" key="7">
    <source>
        <dbReference type="Proteomes" id="UP000315759"/>
    </source>
</evidence>
<dbReference type="PANTHER" id="PTHR42978">
    <property type="entry name" value="QUORUM-QUENCHING LACTONASE YTNP-RELATED-RELATED"/>
    <property type="match status" value="1"/>
</dbReference>
<proteinExistence type="inferred from homology"/>
<evidence type="ECO:0000256" key="3">
    <source>
        <dbReference type="ARBA" id="ARBA00022801"/>
    </source>
</evidence>
<feature type="domain" description="Metallo-beta-lactamase" evidence="5">
    <location>
        <begin position="63"/>
        <end position="267"/>
    </location>
</feature>
<gene>
    <name evidence="6" type="ORF">D8S82_02745</name>
</gene>
<dbReference type="Pfam" id="PF00753">
    <property type="entry name" value="Lactamase_B"/>
    <property type="match status" value="1"/>
</dbReference>
<keyword evidence="4" id="KW-0862">Zinc</keyword>
<sequence>MRATPTIGRPGDRAAVRSLTLDDVVATYVVDGVVAVRPETFFPETPRDSWEHLCTPGGELLMSVGGLLVQIAGTTVLIDAGVGMMTASLTFGRVDSGSMLDVLNTLGVRPEDPDVLAITHLHFDHAGWAFASNAKTFPNARYALAAQEWTPHAAAHLDEAEVTPRQVISQLSSGGTDFETFDDGDEIVPGVRALVTPGHTPGHTSYVITSQAGRRLIAFGDVFHSSTQVRHPDWMSIADLDREGVTTARRRLLERLSEPETYGFGCHFGDQPFGQVVVDAAWKATWVPIPSVVLAPPPR</sequence>
<keyword evidence="3 6" id="KW-0378">Hydrolase</keyword>
<dbReference type="Gene3D" id="3.60.15.10">
    <property type="entry name" value="Ribonuclease Z/Hydroxyacylglutathione hydrolase-like"/>
    <property type="match status" value="1"/>
</dbReference>
<keyword evidence="2" id="KW-0479">Metal-binding</keyword>
<evidence type="ECO:0000256" key="1">
    <source>
        <dbReference type="ARBA" id="ARBA00007749"/>
    </source>
</evidence>
<keyword evidence="7" id="KW-1185">Reference proteome</keyword>
<comment type="similarity">
    <text evidence="1">Belongs to the metallo-beta-lactamase superfamily.</text>
</comment>
<dbReference type="SUPFAM" id="SSF56281">
    <property type="entry name" value="Metallo-hydrolase/oxidoreductase"/>
    <property type="match status" value="1"/>
</dbReference>
<dbReference type="Proteomes" id="UP000315759">
    <property type="component" value="Unassembled WGS sequence"/>
</dbReference>
<dbReference type="InterPro" id="IPR036866">
    <property type="entry name" value="RibonucZ/Hydroxyglut_hydro"/>
</dbReference>
<dbReference type="InterPro" id="IPR051013">
    <property type="entry name" value="MBL_superfamily_lactonases"/>
</dbReference>
<dbReference type="GO" id="GO:0016787">
    <property type="term" value="F:hydrolase activity"/>
    <property type="evidence" value="ECO:0007669"/>
    <property type="project" value="UniProtKB-KW"/>
</dbReference>
<dbReference type="EMBL" id="VIFX01000003">
    <property type="protein sequence ID" value="TQR88005.1"/>
    <property type="molecule type" value="Genomic_DNA"/>
</dbReference>
<comment type="caution">
    <text evidence="6">The sequence shown here is derived from an EMBL/GenBank/DDBJ whole genome shotgun (WGS) entry which is preliminary data.</text>
</comment>
<reference evidence="6 7" key="1">
    <citation type="submission" date="2018-10" db="EMBL/GenBank/DDBJ databases">
        <title>Draft genome of Mycobacterium hodleri strain B.</title>
        <authorList>
            <person name="Amande T.J."/>
            <person name="Mcgenity T.J."/>
        </authorList>
    </citation>
    <scope>NUCLEOTIDE SEQUENCE [LARGE SCALE GENOMIC DNA]</scope>
    <source>
        <strain evidence="6 7">B</strain>
    </source>
</reference>
<protein>
    <submittedName>
        <fullName evidence="6">MBL fold metallo-hydrolase</fullName>
    </submittedName>
</protein>
<organism evidence="6 7">
    <name type="scientific">Mycolicibacterium hodleri</name>
    <dbReference type="NCBI Taxonomy" id="49897"/>
    <lineage>
        <taxon>Bacteria</taxon>
        <taxon>Bacillati</taxon>
        <taxon>Actinomycetota</taxon>
        <taxon>Actinomycetes</taxon>
        <taxon>Mycobacteriales</taxon>
        <taxon>Mycobacteriaceae</taxon>
        <taxon>Mycolicibacterium</taxon>
    </lineage>
</organism>
<dbReference type="GO" id="GO:0046872">
    <property type="term" value="F:metal ion binding"/>
    <property type="evidence" value="ECO:0007669"/>
    <property type="project" value="UniProtKB-KW"/>
</dbReference>
<dbReference type="AlphaFoldDB" id="A0A544W721"/>
<evidence type="ECO:0000256" key="2">
    <source>
        <dbReference type="ARBA" id="ARBA00022723"/>
    </source>
</evidence>